<dbReference type="AlphaFoldDB" id="F0IU67"/>
<keyword evidence="2" id="KW-1133">Transmembrane helix</keyword>
<dbReference type="EMBL" id="AEXZ01000008">
    <property type="protein sequence ID" value="EGD38689.1"/>
    <property type="molecule type" value="Genomic_DNA"/>
</dbReference>
<sequence>MPDFQKNSIVFEKIDKKQIVGRKGIDGFVRIELFKKTITVRKQQTSCLLKQRRNQMNVKKIAMLVALIGMSGFFLAACGNKEADNSEIKDGKQVDFQKDAVDKKTKTVDGKEVTEYTMPDGNVIQIPADGEEIPEGGSGSSSEAE</sequence>
<accession>F0IU67</accession>
<name>F0IU67_STRSA</name>
<dbReference type="Proteomes" id="UP000004562">
    <property type="component" value="Unassembled WGS sequence"/>
</dbReference>
<protein>
    <submittedName>
        <fullName evidence="3">ABC superfamily ATP binding cassette transporter, binding protein</fullName>
    </submittedName>
</protein>
<gene>
    <name evidence="3" type="ORF">HMPREF9384_1379</name>
</gene>
<reference evidence="3 4" key="1">
    <citation type="submission" date="2011-02" db="EMBL/GenBank/DDBJ databases">
        <authorList>
            <person name="Muzny D."/>
            <person name="Qin X."/>
            <person name="Deng J."/>
            <person name="Jiang H."/>
            <person name="Liu Y."/>
            <person name="Qu J."/>
            <person name="Song X.-Z."/>
            <person name="Zhang L."/>
            <person name="Thornton R."/>
            <person name="Coyle M."/>
            <person name="Francisco L."/>
            <person name="Jackson L."/>
            <person name="Javaid M."/>
            <person name="Korchina V."/>
            <person name="Kovar C."/>
            <person name="Mata R."/>
            <person name="Mathew T."/>
            <person name="Ngo R."/>
            <person name="Nguyen L."/>
            <person name="Nguyen N."/>
            <person name="Okwuonu G."/>
            <person name="Ongeri F."/>
            <person name="Pham C."/>
            <person name="Simmons D."/>
            <person name="Wilczek-Boney K."/>
            <person name="Hale W."/>
            <person name="Jakkamsetti A."/>
            <person name="Pham P."/>
            <person name="Ruth R."/>
            <person name="San Lucas F."/>
            <person name="Warren J."/>
            <person name="Zhang J."/>
            <person name="Zhao Z."/>
            <person name="Zhou C."/>
            <person name="Zhu D."/>
            <person name="Lee S."/>
            <person name="Bess C."/>
            <person name="Blankenburg K."/>
            <person name="Forbes L."/>
            <person name="Fu Q."/>
            <person name="Gubbala S."/>
            <person name="Hirani K."/>
            <person name="Jayaseelan J.C."/>
            <person name="Lara F."/>
            <person name="Munidasa M."/>
            <person name="Palculict T."/>
            <person name="Patil S."/>
            <person name="Pu L.-L."/>
            <person name="Saada N."/>
            <person name="Tang L."/>
            <person name="Weissenberger G."/>
            <person name="Zhu Y."/>
            <person name="Hemphill L."/>
            <person name="Shang Y."/>
            <person name="Youmans B."/>
            <person name="Ayvaz T."/>
            <person name="Ross M."/>
            <person name="Santibanez J."/>
            <person name="Aqrawi P."/>
            <person name="Gross S."/>
            <person name="Joshi V."/>
            <person name="Fowler G."/>
            <person name="Nazareth L."/>
            <person name="Reid J."/>
            <person name="Worley K."/>
            <person name="Petrosino J."/>
            <person name="Highlander S."/>
            <person name="Gibbs R."/>
        </authorList>
    </citation>
    <scope>NUCLEOTIDE SEQUENCE [LARGE SCALE GENOMIC DNA]</scope>
    <source>
        <strain evidence="3 4">SK160</strain>
    </source>
</reference>
<keyword evidence="2" id="KW-0472">Membrane</keyword>
<keyword evidence="2" id="KW-0812">Transmembrane</keyword>
<dbReference type="HOGENOM" id="CLU_1895052_0_0_9"/>
<feature type="region of interest" description="Disordered" evidence="1">
    <location>
        <begin position="123"/>
        <end position="145"/>
    </location>
</feature>
<proteinExistence type="predicted"/>
<evidence type="ECO:0000256" key="2">
    <source>
        <dbReference type="SAM" id="Phobius"/>
    </source>
</evidence>
<feature type="transmembrane region" description="Helical" evidence="2">
    <location>
        <begin position="61"/>
        <end position="77"/>
    </location>
</feature>
<organism evidence="3 4">
    <name type="scientific">Streptococcus sanguinis SK160</name>
    <dbReference type="NCBI Taxonomy" id="888812"/>
    <lineage>
        <taxon>Bacteria</taxon>
        <taxon>Bacillati</taxon>
        <taxon>Bacillota</taxon>
        <taxon>Bacilli</taxon>
        <taxon>Lactobacillales</taxon>
        <taxon>Streptococcaceae</taxon>
        <taxon>Streptococcus</taxon>
    </lineage>
</organism>
<comment type="caution">
    <text evidence="3">The sequence shown here is derived from an EMBL/GenBank/DDBJ whole genome shotgun (WGS) entry which is preliminary data.</text>
</comment>
<evidence type="ECO:0000313" key="3">
    <source>
        <dbReference type="EMBL" id="EGD38689.1"/>
    </source>
</evidence>
<dbReference type="PATRIC" id="fig|888812.3.peg.1361"/>
<evidence type="ECO:0000313" key="4">
    <source>
        <dbReference type="Proteomes" id="UP000004562"/>
    </source>
</evidence>
<evidence type="ECO:0000256" key="1">
    <source>
        <dbReference type="SAM" id="MobiDB-lite"/>
    </source>
</evidence>